<keyword evidence="3 4" id="KW-0862">Zinc</keyword>
<dbReference type="EMBL" id="ML120353">
    <property type="protein sequence ID" value="RPB05470.1"/>
    <property type="molecule type" value="Genomic_DNA"/>
</dbReference>
<protein>
    <recommendedName>
        <fullName evidence="5">C3H1-type domain-containing protein</fullName>
    </recommendedName>
</protein>
<keyword evidence="2 4" id="KW-0863">Zinc-finger</keyword>
<evidence type="ECO:0000256" key="2">
    <source>
        <dbReference type="ARBA" id="ARBA00022771"/>
    </source>
</evidence>
<dbReference type="GO" id="GO:0008270">
    <property type="term" value="F:zinc ion binding"/>
    <property type="evidence" value="ECO:0007669"/>
    <property type="project" value="UniProtKB-KW"/>
</dbReference>
<sequence>MEKHLPPPGIPCPFLKVGQCPYGDGCEYAHDFMAQPCLSSAQIDYQMRSLEHARPADRNERAKVKRRKAQLRRLGARKLAAPALFERGVVPTKKAIKRELGRYTVGPPNNITFLAVREKVFMDGGADDDDDDDGEWQTVGINRLRRKRKIVARMGQRNVRILGMSRRSGANVCYPFQFRWVAFVCNVSSQVVYGIDKHAGEPTS</sequence>
<evidence type="ECO:0000256" key="3">
    <source>
        <dbReference type="ARBA" id="ARBA00022833"/>
    </source>
</evidence>
<evidence type="ECO:0000256" key="4">
    <source>
        <dbReference type="PROSITE-ProRule" id="PRU00723"/>
    </source>
</evidence>
<proteinExistence type="predicted"/>
<dbReference type="PROSITE" id="PS50103">
    <property type="entry name" value="ZF_C3H1"/>
    <property type="match status" value="1"/>
</dbReference>
<dbReference type="AlphaFoldDB" id="A0A3N4K4K0"/>
<organism evidence="6 7">
    <name type="scientific">Choiromyces venosus 120613-1</name>
    <dbReference type="NCBI Taxonomy" id="1336337"/>
    <lineage>
        <taxon>Eukaryota</taxon>
        <taxon>Fungi</taxon>
        <taxon>Dikarya</taxon>
        <taxon>Ascomycota</taxon>
        <taxon>Pezizomycotina</taxon>
        <taxon>Pezizomycetes</taxon>
        <taxon>Pezizales</taxon>
        <taxon>Tuberaceae</taxon>
        <taxon>Choiromyces</taxon>
    </lineage>
</organism>
<dbReference type="InterPro" id="IPR041367">
    <property type="entry name" value="Znf-CCCH_4"/>
</dbReference>
<feature type="zinc finger region" description="C3H1-type" evidence="4">
    <location>
        <begin position="6"/>
        <end position="33"/>
    </location>
</feature>
<dbReference type="OrthoDB" id="10464585at2759"/>
<gene>
    <name evidence="6" type="ORF">L873DRAFT_795552</name>
</gene>
<keyword evidence="1 4" id="KW-0479">Metal-binding</keyword>
<dbReference type="InterPro" id="IPR000571">
    <property type="entry name" value="Znf_CCCH"/>
</dbReference>
<name>A0A3N4K4K0_9PEZI</name>
<evidence type="ECO:0000313" key="6">
    <source>
        <dbReference type="EMBL" id="RPB05470.1"/>
    </source>
</evidence>
<keyword evidence="7" id="KW-1185">Reference proteome</keyword>
<reference evidence="6 7" key="1">
    <citation type="journal article" date="2018" name="Nat. Ecol. Evol.">
        <title>Pezizomycetes genomes reveal the molecular basis of ectomycorrhizal truffle lifestyle.</title>
        <authorList>
            <person name="Murat C."/>
            <person name="Payen T."/>
            <person name="Noel B."/>
            <person name="Kuo A."/>
            <person name="Morin E."/>
            <person name="Chen J."/>
            <person name="Kohler A."/>
            <person name="Krizsan K."/>
            <person name="Balestrini R."/>
            <person name="Da Silva C."/>
            <person name="Montanini B."/>
            <person name="Hainaut M."/>
            <person name="Levati E."/>
            <person name="Barry K.W."/>
            <person name="Belfiori B."/>
            <person name="Cichocki N."/>
            <person name="Clum A."/>
            <person name="Dockter R.B."/>
            <person name="Fauchery L."/>
            <person name="Guy J."/>
            <person name="Iotti M."/>
            <person name="Le Tacon F."/>
            <person name="Lindquist E.A."/>
            <person name="Lipzen A."/>
            <person name="Malagnac F."/>
            <person name="Mello A."/>
            <person name="Molinier V."/>
            <person name="Miyauchi S."/>
            <person name="Poulain J."/>
            <person name="Riccioni C."/>
            <person name="Rubini A."/>
            <person name="Sitrit Y."/>
            <person name="Splivallo R."/>
            <person name="Traeger S."/>
            <person name="Wang M."/>
            <person name="Zifcakova L."/>
            <person name="Wipf D."/>
            <person name="Zambonelli A."/>
            <person name="Paolocci F."/>
            <person name="Nowrousian M."/>
            <person name="Ottonello S."/>
            <person name="Baldrian P."/>
            <person name="Spatafora J.W."/>
            <person name="Henrissat B."/>
            <person name="Nagy L.G."/>
            <person name="Aury J.M."/>
            <person name="Wincker P."/>
            <person name="Grigoriev I.V."/>
            <person name="Bonfante P."/>
            <person name="Martin F.M."/>
        </authorList>
    </citation>
    <scope>NUCLEOTIDE SEQUENCE [LARGE SCALE GENOMIC DNA]</scope>
    <source>
        <strain evidence="6 7">120613-1</strain>
    </source>
</reference>
<evidence type="ECO:0000256" key="1">
    <source>
        <dbReference type="ARBA" id="ARBA00022723"/>
    </source>
</evidence>
<evidence type="ECO:0000259" key="5">
    <source>
        <dbReference type="PROSITE" id="PS50103"/>
    </source>
</evidence>
<accession>A0A3N4K4K0</accession>
<dbReference type="Proteomes" id="UP000276215">
    <property type="component" value="Unassembled WGS sequence"/>
</dbReference>
<evidence type="ECO:0000313" key="7">
    <source>
        <dbReference type="Proteomes" id="UP000276215"/>
    </source>
</evidence>
<dbReference type="Pfam" id="PF18044">
    <property type="entry name" value="zf-CCCH_4"/>
    <property type="match status" value="1"/>
</dbReference>
<feature type="domain" description="C3H1-type" evidence="5">
    <location>
        <begin position="6"/>
        <end position="33"/>
    </location>
</feature>